<dbReference type="BioCyc" id="PMAR862515-HMP:GMOO-33-MONOMER"/>
<sequence>MADTHAHGKGYTLTSFLKYKLKNKDMKKNIVSMCMVALAAITFISCENVPSPYNNPNGNKGETNEGIYLNETFSSNLGKFTTVTPKGIAWQHNFGTATATGYNAKDKTNTESESYLVSPIIDLAKAKQAYLQFEYIIRYLSHNGANKVLITKKYTGNPTTTVWEDITGTLKEGSNWTDFTTYAKNLDAKYIGDTLRIAFYYSSTTTGSRTWEIKNVVVKEGTVNEEGGGEQEKPEGDGTEAAPYNVAAAIAKATASNVFVKGYIVGYVYGMKYDGARFSSDTCTVNGNVLIANSPNQIDKSKCMPVQLPAGAIRDLLNLKDHKANLKQEVLLFGQIDTYFGVPGLKFATYAKLGSTEAGTKPGGLFYENFASGKGAFTIVDESALPTGLTQIWAYDSKGHYMKASAYMKDAKHATESWLISPVIDLSKVTSATLAFEQAGKFFGTTTITNEITVEISTDYNSGKPSTATWTKATMSALPTNKNFTFVATTIDLTPYAGNSHVRIGFRYTSNITNVGTWEVKNISIK</sequence>
<dbReference type="Proteomes" id="UP000004394">
    <property type="component" value="Unassembled WGS sequence"/>
</dbReference>
<gene>
    <name evidence="2" type="ORF">HMPREF0658_0032</name>
</gene>
<accession>E0NPD1</accession>
<proteinExistence type="predicted"/>
<dbReference type="eggNOG" id="COG4085">
    <property type="taxonomic scope" value="Bacteria"/>
</dbReference>
<evidence type="ECO:0000259" key="1">
    <source>
        <dbReference type="Pfam" id="PF19886"/>
    </source>
</evidence>
<protein>
    <recommendedName>
        <fullName evidence="1">Endonuclease YhcR N-terminal domain-containing protein</fullName>
    </recommendedName>
</protein>
<dbReference type="Gene3D" id="2.60.120.200">
    <property type="match status" value="2"/>
</dbReference>
<organism evidence="2 3">
    <name type="scientific">Hoylesella marshii DSM 16973 = JCM 13450</name>
    <dbReference type="NCBI Taxonomy" id="862515"/>
    <lineage>
        <taxon>Bacteria</taxon>
        <taxon>Pseudomonadati</taxon>
        <taxon>Bacteroidota</taxon>
        <taxon>Bacteroidia</taxon>
        <taxon>Bacteroidales</taxon>
        <taxon>Prevotellaceae</taxon>
        <taxon>Hoylesella</taxon>
    </lineage>
</organism>
<reference evidence="2" key="1">
    <citation type="submission" date="2010-07" db="EMBL/GenBank/DDBJ databases">
        <authorList>
            <person name="Muzny D."/>
            <person name="Qin X."/>
            <person name="Deng J."/>
            <person name="Jiang H."/>
            <person name="Liu Y."/>
            <person name="Qu J."/>
            <person name="Song X.-Z."/>
            <person name="Zhang L."/>
            <person name="Thornton R."/>
            <person name="Coyle M."/>
            <person name="Francisco L."/>
            <person name="Jackson L."/>
            <person name="Javaid M."/>
            <person name="Korchina V."/>
            <person name="Kovar C."/>
            <person name="Mata R."/>
            <person name="Mathew T."/>
            <person name="Ngo R."/>
            <person name="Nguyen L."/>
            <person name="Nguyen N."/>
            <person name="Okwuonu G."/>
            <person name="Ongeri F."/>
            <person name="Pham C."/>
            <person name="Simmons D."/>
            <person name="Wilczek-Boney K."/>
            <person name="Hale W."/>
            <person name="Jakkamsetti A."/>
            <person name="Pham P."/>
            <person name="Ruth R."/>
            <person name="San Lucas F."/>
            <person name="Warren J."/>
            <person name="Zhang J."/>
            <person name="Zhao Z."/>
            <person name="Zhou C."/>
            <person name="Zhu D."/>
            <person name="Lee S."/>
            <person name="Bess C."/>
            <person name="Blankenburg K."/>
            <person name="Forbes L."/>
            <person name="Fu Q."/>
            <person name="Gubbala S."/>
            <person name="Hirani K."/>
            <person name="Jayaseelan J.C."/>
            <person name="Lara F."/>
            <person name="Munidasa M."/>
            <person name="Palculict T."/>
            <person name="Patil S."/>
            <person name="Pu L.-L."/>
            <person name="Saada N."/>
            <person name="Tang L."/>
            <person name="Weissenberger G."/>
            <person name="Zhu Y."/>
            <person name="Hemphill L."/>
            <person name="Shang Y."/>
            <person name="Youmans B."/>
            <person name="Ayvaz T."/>
            <person name="Ross M."/>
            <person name="Santibanez J."/>
            <person name="Aqrawi P."/>
            <person name="Gross S."/>
            <person name="Joshi V."/>
            <person name="Fowler G."/>
            <person name="Nazareth L."/>
            <person name="Reid J."/>
            <person name="Worley K."/>
            <person name="Petrosino J."/>
            <person name="Highlander S."/>
            <person name="Gibbs R."/>
        </authorList>
    </citation>
    <scope>NUCLEOTIDE SEQUENCE [LARGE SCALE GENOMIC DNA]</scope>
    <source>
        <strain evidence="2">DSM 16973</strain>
    </source>
</reference>
<feature type="domain" description="Endonuclease YhcR N-terminal" evidence="1">
    <location>
        <begin position="244"/>
        <end position="351"/>
    </location>
</feature>
<evidence type="ECO:0000313" key="3">
    <source>
        <dbReference type="Proteomes" id="UP000004394"/>
    </source>
</evidence>
<comment type="caution">
    <text evidence="2">The sequence shown here is derived from an EMBL/GenBank/DDBJ whole genome shotgun (WGS) entry which is preliminary data.</text>
</comment>
<dbReference type="EMBL" id="AEEI01000002">
    <property type="protein sequence ID" value="EFM03046.1"/>
    <property type="molecule type" value="Genomic_DNA"/>
</dbReference>
<keyword evidence="3" id="KW-1185">Reference proteome</keyword>
<dbReference type="Pfam" id="PF19886">
    <property type="entry name" value="DUF6359"/>
    <property type="match status" value="1"/>
</dbReference>
<dbReference type="STRING" id="862515.HMPREF0658_0032"/>
<dbReference type="NCBIfam" id="NF038128">
    <property type="entry name" value="choice_anch_J"/>
    <property type="match status" value="2"/>
</dbReference>
<dbReference type="HOGENOM" id="CLU_046694_0_0_10"/>
<dbReference type="AlphaFoldDB" id="E0NPD1"/>
<name>E0NPD1_9BACT</name>
<dbReference type="InterPro" id="IPR045939">
    <property type="entry name" value="YhcR_N"/>
</dbReference>
<evidence type="ECO:0000313" key="2">
    <source>
        <dbReference type="EMBL" id="EFM03046.1"/>
    </source>
</evidence>